<evidence type="ECO:0000256" key="1">
    <source>
        <dbReference type="SAM" id="MobiDB-lite"/>
    </source>
</evidence>
<gene>
    <name evidence="2" type="ORF">I8J32_013680</name>
</gene>
<organism evidence="2 3">
    <name type="scientific">Agrilutibacter solisilvae</name>
    <dbReference type="NCBI Taxonomy" id="2763317"/>
    <lineage>
        <taxon>Bacteria</taxon>
        <taxon>Pseudomonadati</taxon>
        <taxon>Pseudomonadota</taxon>
        <taxon>Gammaproteobacteria</taxon>
        <taxon>Lysobacterales</taxon>
        <taxon>Lysobacteraceae</taxon>
        <taxon>Agrilutibacter</taxon>
    </lineage>
</organism>
<accession>A0A975ASA6</accession>
<evidence type="ECO:0000313" key="3">
    <source>
        <dbReference type="Proteomes" id="UP000639274"/>
    </source>
</evidence>
<sequence>MSVAAGDQKLGSRLARVLEQGGRGGPSASRNVEQVDSQAVAREVRRDVDARVCLLAHVAGLRVDCHDIH</sequence>
<dbReference type="Proteomes" id="UP000639274">
    <property type="component" value="Chromosome"/>
</dbReference>
<dbReference type="KEGG" id="lsf:I8J32_013680"/>
<dbReference type="RefSeq" id="WP_207526622.1">
    <property type="nucleotide sequence ID" value="NZ_CP071518.1"/>
</dbReference>
<keyword evidence="3" id="KW-1185">Reference proteome</keyword>
<name>A0A975ASA6_9GAMM</name>
<protein>
    <submittedName>
        <fullName evidence="2">Uncharacterized protein</fullName>
    </submittedName>
</protein>
<feature type="region of interest" description="Disordered" evidence="1">
    <location>
        <begin position="15"/>
        <end position="36"/>
    </location>
</feature>
<dbReference type="EMBL" id="CP071518">
    <property type="protein sequence ID" value="QSX77770.1"/>
    <property type="molecule type" value="Genomic_DNA"/>
</dbReference>
<proteinExistence type="predicted"/>
<dbReference type="AlphaFoldDB" id="A0A975ASA6"/>
<evidence type="ECO:0000313" key="2">
    <source>
        <dbReference type="EMBL" id="QSX77770.1"/>
    </source>
</evidence>
<reference evidence="2 3" key="1">
    <citation type="submission" date="2021-03" db="EMBL/GenBank/DDBJ databases">
        <title>Lysobacter sp. nov. isolated from soil of gangwondo yeongwol, south Korea.</title>
        <authorList>
            <person name="Kim K.R."/>
            <person name="Kim K.H."/>
            <person name="Jeon C.O."/>
        </authorList>
    </citation>
    <scope>NUCLEOTIDE SEQUENCE [LARGE SCALE GENOMIC DNA]</scope>
    <source>
        <strain evidence="2 3">R19</strain>
    </source>
</reference>